<sequence length="561" mass="63985">MTTLHLVFIVLLALVHLAASFPGMLITASDGQCPPGTCSMIFMGPEGMPISRSFLSSFAAHMQHQNCVVTGLQQLIDESSVTRSAMDELRLHIEVLEQMVRTSVKEIKLLRSELQELRTRDIKTEKETAPPQYTNAEVEEGAAVDPQDVVAPPDGSIDNDCVVLPQSSQEDQSSSESVQQSDILPENSQPHETESELPFEVIASEVCKLWTPVNGQSVPLGKFTFEILANGSKRSIVLRSKDTMRTHDITANDKMRVRSDRPKFNCFTYGDCSTTMLASFCTSERAAEFLEMDIKQFNDRWKWSMPDQKFIYHCITNFGPNPYMPVVPNAPEGWEFDGYVIPEQVLHGLTEGNRKKLHNKLIRAHEKWIKEKKKLRERECKIRHDLRQFRTRNEIAGVLEPQLTLMMMDREKEHRKHYEEKSKKKTTEKKNRSLTTHEKKATTPQTPQRPDDFAAHVSWCDRGELLKSAYDEQPIDANILMFTGEEGLQFLRDNDDSEKTGGDDIYRNIAPTLGRRLGTYWTPSASEESEESESTVEEEEEDEESSWTDDEDLRQDALMSS</sequence>
<feature type="chain" id="PRO_5041346674" evidence="2">
    <location>
        <begin position="21"/>
        <end position="561"/>
    </location>
</feature>
<name>A0AA39M433_9BILA</name>
<feature type="compositionally biased region" description="Acidic residues" evidence="1">
    <location>
        <begin position="527"/>
        <end position="553"/>
    </location>
</feature>
<keyword evidence="2" id="KW-0732">Signal</keyword>
<feature type="compositionally biased region" description="Basic and acidic residues" evidence="1">
    <location>
        <begin position="428"/>
        <end position="441"/>
    </location>
</feature>
<reference evidence="3" key="1">
    <citation type="submission" date="2023-06" db="EMBL/GenBank/DDBJ databases">
        <title>Genomic analysis of the entomopathogenic nematode Steinernema hermaphroditum.</title>
        <authorList>
            <person name="Schwarz E.M."/>
            <person name="Heppert J.K."/>
            <person name="Baniya A."/>
            <person name="Schwartz H.T."/>
            <person name="Tan C.-H."/>
            <person name="Antoshechkin I."/>
            <person name="Sternberg P.W."/>
            <person name="Goodrich-Blair H."/>
            <person name="Dillman A.R."/>
        </authorList>
    </citation>
    <scope>NUCLEOTIDE SEQUENCE</scope>
    <source>
        <strain evidence="3">PS9179</strain>
        <tissue evidence="3">Whole animal</tissue>
    </source>
</reference>
<evidence type="ECO:0000313" key="3">
    <source>
        <dbReference type="EMBL" id="KAK0420003.1"/>
    </source>
</evidence>
<feature type="region of interest" description="Disordered" evidence="1">
    <location>
        <begin position="412"/>
        <end position="452"/>
    </location>
</feature>
<dbReference type="Proteomes" id="UP001175271">
    <property type="component" value="Unassembled WGS sequence"/>
</dbReference>
<evidence type="ECO:0000256" key="1">
    <source>
        <dbReference type="SAM" id="MobiDB-lite"/>
    </source>
</evidence>
<organism evidence="3 4">
    <name type="scientific">Steinernema hermaphroditum</name>
    <dbReference type="NCBI Taxonomy" id="289476"/>
    <lineage>
        <taxon>Eukaryota</taxon>
        <taxon>Metazoa</taxon>
        <taxon>Ecdysozoa</taxon>
        <taxon>Nematoda</taxon>
        <taxon>Chromadorea</taxon>
        <taxon>Rhabditida</taxon>
        <taxon>Tylenchina</taxon>
        <taxon>Panagrolaimomorpha</taxon>
        <taxon>Strongyloidoidea</taxon>
        <taxon>Steinernematidae</taxon>
        <taxon>Steinernema</taxon>
    </lineage>
</organism>
<accession>A0AA39M433</accession>
<feature type="region of interest" description="Disordered" evidence="1">
    <location>
        <begin position="121"/>
        <end position="195"/>
    </location>
</feature>
<comment type="caution">
    <text evidence="3">The sequence shown here is derived from an EMBL/GenBank/DDBJ whole genome shotgun (WGS) entry which is preliminary data.</text>
</comment>
<evidence type="ECO:0000313" key="4">
    <source>
        <dbReference type="Proteomes" id="UP001175271"/>
    </source>
</evidence>
<protein>
    <submittedName>
        <fullName evidence="3">Uncharacterized protein</fullName>
    </submittedName>
</protein>
<gene>
    <name evidence="3" type="ORF">QR680_014455</name>
</gene>
<feature type="signal peptide" evidence="2">
    <location>
        <begin position="1"/>
        <end position="20"/>
    </location>
</feature>
<feature type="compositionally biased region" description="Low complexity" evidence="1">
    <location>
        <begin position="166"/>
        <end position="182"/>
    </location>
</feature>
<feature type="compositionally biased region" description="Basic and acidic residues" evidence="1">
    <location>
        <begin position="412"/>
        <end position="422"/>
    </location>
</feature>
<evidence type="ECO:0000256" key="2">
    <source>
        <dbReference type="SAM" id="SignalP"/>
    </source>
</evidence>
<feature type="region of interest" description="Disordered" evidence="1">
    <location>
        <begin position="517"/>
        <end position="561"/>
    </location>
</feature>
<proteinExistence type="predicted"/>
<keyword evidence="4" id="KW-1185">Reference proteome</keyword>
<dbReference type="EMBL" id="JAUCMV010000002">
    <property type="protein sequence ID" value="KAK0420003.1"/>
    <property type="molecule type" value="Genomic_DNA"/>
</dbReference>
<dbReference type="AlphaFoldDB" id="A0AA39M433"/>